<dbReference type="PaxDb" id="6239-C17G10.10"/>
<dbReference type="CTD" id="13185051"/>
<dbReference type="AGR" id="WB:WBGene00195182"/>
<dbReference type="RefSeq" id="NP_001254101.1">
    <property type="nucleotide sequence ID" value="NM_001267172.3"/>
</dbReference>
<dbReference type="Proteomes" id="UP000001940">
    <property type="component" value="Chromosome II"/>
</dbReference>
<dbReference type="OMA" id="WYRKFMG"/>
<dbReference type="GeneID" id="13185051"/>
<dbReference type="InParanoid" id="G4S142"/>
<protein>
    <submittedName>
        <fullName evidence="1">DUF4440 domain-containing protein</fullName>
    </submittedName>
</protein>
<evidence type="ECO:0000313" key="3">
    <source>
        <dbReference type="WormBase" id="C17G10.10"/>
    </source>
</evidence>
<dbReference type="KEGG" id="cel:CELE_C17G10.10"/>
<keyword evidence="2" id="KW-1185">Reference proteome</keyword>
<dbReference type="FunCoup" id="G4S142">
    <property type="interactions" value="173"/>
</dbReference>
<accession>G4S142</accession>
<name>G4S142_CAEEL</name>
<dbReference type="EMBL" id="BX284602">
    <property type="protein sequence ID" value="CCD64964.1"/>
    <property type="molecule type" value="Genomic_DNA"/>
</dbReference>
<dbReference type="WormBase" id="C17G10.10">
    <property type="protein sequence ID" value="CE45124"/>
    <property type="gene ID" value="WBGene00195182"/>
    <property type="gene designation" value="spig-18"/>
</dbReference>
<dbReference type="Bgee" id="WBGene00195182">
    <property type="expression patterns" value="Expressed in adult organism and 2 other cell types or tissues"/>
</dbReference>
<dbReference type="OrthoDB" id="5818085at2759"/>
<organism evidence="1 2">
    <name type="scientific">Caenorhabditis elegans</name>
    <dbReference type="NCBI Taxonomy" id="6239"/>
    <lineage>
        <taxon>Eukaryota</taxon>
        <taxon>Metazoa</taxon>
        <taxon>Ecdysozoa</taxon>
        <taxon>Nematoda</taxon>
        <taxon>Chromadorea</taxon>
        <taxon>Rhabditida</taxon>
        <taxon>Rhabditina</taxon>
        <taxon>Rhabditomorpha</taxon>
        <taxon>Rhabditoidea</taxon>
        <taxon>Rhabditidae</taxon>
        <taxon>Peloderinae</taxon>
        <taxon>Caenorhabditis</taxon>
    </lineage>
</organism>
<dbReference type="eggNOG" id="ENOG502TJQK">
    <property type="taxonomic scope" value="Eukaryota"/>
</dbReference>
<proteinExistence type="predicted"/>
<dbReference type="HOGENOM" id="CLU_1798170_0_0_1"/>
<sequence length="149" mass="17137">MQYIYYSIIILLTFDISTVISAKLIKIEPIDYNVEIDKTLEGIESSVRNQSISDFSTYFSESFDANEWYRKFMGKLTPEQACTYSLSRFVDVKDGKLVQFTESVTLSDSVTRRTPFNAVLTEIQLETEKRLVIDSLTVHDGQPADEEEH</sequence>
<gene>
    <name evidence="1 3" type="primary">spig-18</name>
    <name evidence="3" type="ORF">C17G10.10</name>
    <name evidence="1" type="ORF">CELE_C17G10.10</name>
</gene>
<dbReference type="AlphaFoldDB" id="G4S142"/>
<evidence type="ECO:0000313" key="1">
    <source>
        <dbReference type="EMBL" id="CCD64964.1"/>
    </source>
</evidence>
<reference evidence="1 2" key="1">
    <citation type="journal article" date="1998" name="Science">
        <title>Genome sequence of the nematode C. elegans: a platform for investigating biology.</title>
        <authorList>
            <consortium name="The C. elegans sequencing consortium"/>
            <person name="Sulson J.E."/>
            <person name="Waterston R."/>
        </authorList>
    </citation>
    <scope>NUCLEOTIDE SEQUENCE [LARGE SCALE GENOMIC DNA]</scope>
    <source>
        <strain evidence="1 2">Bristol N2</strain>
    </source>
</reference>
<evidence type="ECO:0000313" key="2">
    <source>
        <dbReference type="Proteomes" id="UP000001940"/>
    </source>
</evidence>